<comment type="caution">
    <text evidence="1">The sequence shown here is derived from an EMBL/GenBank/DDBJ whole genome shotgun (WGS) entry which is preliminary data.</text>
</comment>
<accession>A0A8S1M9U7</accession>
<protein>
    <submittedName>
        <fullName evidence="1">Uncharacterized protein</fullName>
    </submittedName>
</protein>
<dbReference type="EMBL" id="CAJJDM010000048">
    <property type="protein sequence ID" value="CAD8072074.1"/>
    <property type="molecule type" value="Genomic_DNA"/>
</dbReference>
<sequence>MATNIQHEEINLSLNNDKKAFEDLSGFFNLLALALEKVDQANKELIECLKKIQKQLSSEIPKLAEVVSLVAESMSVAQKKNMEYVDLIKTKIILSLNGQLEQIKTKQKLLDDYKAKTAIEADRDQKRKNTEPAKQKETYQAYEQAKKEKMLAGQTLNTQYQIYINEKNQEFCSMWKHFLNMQMYCCAAGLQSFSKSAQEIHNREQEVKKDAEIFLSKLLGNQRIK</sequence>
<proteinExistence type="predicted"/>
<reference evidence="1" key="1">
    <citation type="submission" date="2021-01" db="EMBL/GenBank/DDBJ databases">
        <authorList>
            <consortium name="Genoscope - CEA"/>
            <person name="William W."/>
        </authorList>
    </citation>
    <scope>NUCLEOTIDE SEQUENCE</scope>
</reference>
<evidence type="ECO:0000313" key="2">
    <source>
        <dbReference type="Proteomes" id="UP000688137"/>
    </source>
</evidence>
<gene>
    <name evidence="1" type="ORF">PPRIM_AZ9-3.1.T0480196</name>
</gene>
<name>A0A8S1M9U7_PARPR</name>
<dbReference type="Proteomes" id="UP000688137">
    <property type="component" value="Unassembled WGS sequence"/>
</dbReference>
<keyword evidence="2" id="KW-1185">Reference proteome</keyword>
<evidence type="ECO:0000313" key="1">
    <source>
        <dbReference type="EMBL" id="CAD8072074.1"/>
    </source>
</evidence>
<dbReference type="AlphaFoldDB" id="A0A8S1M9U7"/>
<organism evidence="1 2">
    <name type="scientific">Paramecium primaurelia</name>
    <dbReference type="NCBI Taxonomy" id="5886"/>
    <lineage>
        <taxon>Eukaryota</taxon>
        <taxon>Sar</taxon>
        <taxon>Alveolata</taxon>
        <taxon>Ciliophora</taxon>
        <taxon>Intramacronucleata</taxon>
        <taxon>Oligohymenophorea</taxon>
        <taxon>Peniculida</taxon>
        <taxon>Parameciidae</taxon>
        <taxon>Paramecium</taxon>
    </lineage>
</organism>